<dbReference type="AlphaFoldDB" id="A0A088B2D7"/>
<proteinExistence type="predicted"/>
<sequence>MMERFRIIDRMLSGVKGGKVVDPMMAAEKERAVKALWKDWALRLLSDSIHAAYDPADDDEKILGRLQEPDRPACQCPVWMAPALQVAN</sequence>
<dbReference type="EMBL" id="JX627581">
    <property type="protein sequence ID" value="AGO88380.1"/>
    <property type="molecule type" value="Genomic_DNA"/>
</dbReference>
<geneLocation type="plasmid" evidence="1">
    <name>pMOC2</name>
</geneLocation>
<protein>
    <submittedName>
        <fullName evidence="1">Protein of unassigned function</fullName>
    </submittedName>
</protein>
<organism evidence="1">
    <name type="scientific">Methylobacterium oryzae CBMB20</name>
    <dbReference type="NCBI Taxonomy" id="693986"/>
    <lineage>
        <taxon>Bacteria</taxon>
        <taxon>Pseudomonadati</taxon>
        <taxon>Pseudomonadota</taxon>
        <taxon>Alphaproteobacteria</taxon>
        <taxon>Hyphomicrobiales</taxon>
        <taxon>Methylobacteriaceae</taxon>
        <taxon>Methylobacterium</taxon>
    </lineage>
</organism>
<name>A0A088B2D7_9HYPH</name>
<reference evidence="1" key="1">
    <citation type="journal article" date="2014" name="PLoS ONE">
        <title>Genome Information of Methylobacterium oryzae, a Plant-Probiotic Methylotroph in the Phyllosphere.</title>
        <authorList>
            <person name="Kwak M.J."/>
            <person name="Jeong H."/>
            <person name="Madhaiyan M."/>
            <person name="Lee Y."/>
            <person name="Sa T.M."/>
            <person name="Oh T.K."/>
            <person name="Kim J.F."/>
        </authorList>
    </citation>
    <scope>NUCLEOTIDE SEQUENCE</scope>
    <source>
        <strain evidence="1">CBMB20</strain>
        <plasmid evidence="1">pMOC2</plasmid>
    </source>
</reference>
<gene>
    <name evidence="1" type="ORF">MOC_2p0001</name>
</gene>
<evidence type="ECO:0000313" key="1">
    <source>
        <dbReference type="EMBL" id="AGO88380.1"/>
    </source>
</evidence>
<accession>A0A088B2D7</accession>
<keyword evidence="1" id="KW-0614">Plasmid</keyword>